<dbReference type="PANTHER" id="PTHR43134">
    <property type="entry name" value="SIGNAL RECOGNITION PARTICLE RECEPTOR SUBUNIT ALPHA"/>
    <property type="match status" value="1"/>
</dbReference>
<organism evidence="11 12">
    <name type="scientific">Sphingobacterium spiritivorum</name>
    <name type="common">Flavobacterium spiritivorum</name>
    <dbReference type="NCBI Taxonomy" id="258"/>
    <lineage>
        <taxon>Bacteria</taxon>
        <taxon>Pseudomonadati</taxon>
        <taxon>Bacteroidota</taxon>
        <taxon>Sphingobacteriia</taxon>
        <taxon>Sphingobacteriales</taxon>
        <taxon>Sphingobacteriaceae</taxon>
        <taxon>Sphingobacterium</taxon>
    </lineage>
</organism>
<dbReference type="SMART" id="SM00382">
    <property type="entry name" value="AAA"/>
    <property type="match status" value="1"/>
</dbReference>
<feature type="binding site" evidence="9">
    <location>
        <begin position="272"/>
        <end position="275"/>
    </location>
    <ligand>
        <name>GTP</name>
        <dbReference type="ChEBI" id="CHEBI:37565"/>
    </ligand>
</feature>
<dbReference type="EC" id="3.6.5.4" evidence="9"/>
<evidence type="ECO:0000256" key="8">
    <source>
        <dbReference type="ARBA" id="ARBA00048027"/>
    </source>
</evidence>
<dbReference type="PANTHER" id="PTHR43134:SF1">
    <property type="entry name" value="SIGNAL RECOGNITION PARTICLE RECEPTOR SUBUNIT ALPHA"/>
    <property type="match status" value="1"/>
</dbReference>
<dbReference type="Gene3D" id="1.20.120.140">
    <property type="entry name" value="Signal recognition particle SRP54, nucleotide-binding domain"/>
    <property type="match status" value="1"/>
</dbReference>
<dbReference type="InterPro" id="IPR042101">
    <property type="entry name" value="SRP54_N_sf"/>
</dbReference>
<dbReference type="InterPro" id="IPR004390">
    <property type="entry name" value="SR_rcpt_FtsY"/>
</dbReference>
<dbReference type="AlphaFoldDB" id="A0A380C8M8"/>
<dbReference type="FunFam" id="1.20.120.140:FF:000008">
    <property type="entry name" value="Signal recognition particle receptor FtsY"/>
    <property type="match status" value="1"/>
</dbReference>
<accession>A0A380C8M8</accession>
<evidence type="ECO:0000256" key="7">
    <source>
        <dbReference type="ARBA" id="ARBA00023170"/>
    </source>
</evidence>
<sequence>MGLFDFFKKKQETPEAQEALDKGLEKTKEGFLSKITKAVVGKSTVDDDVLDELEEILVTSDVGVTTTLKIIDRIQARVAKDKYINTSELNNLLKDEIQALLAENNSSDFENFEYGNHKPYVIMVVGVNGVGKTTTIGKLAHQLKAAGNKVVLGAADTFRAAAVDQLKLWGERVGVRVVAQAMGSDPASVAFDTIKSAVSNGDDVAIIDTAGRLHNKVGLMNELGKIKNVMQKVIPGAPHEILLVLDASTGQNAIEQCTQFTQATDVNALALTKLDGTAKGGVVIGISDQFKIPVKYIGVGEKIDDLQLFNKKEFVDSLFKESAR</sequence>
<evidence type="ECO:0000313" key="12">
    <source>
        <dbReference type="Proteomes" id="UP000254893"/>
    </source>
</evidence>
<dbReference type="GeneID" id="95428879"/>
<dbReference type="HAMAP" id="MF_00920">
    <property type="entry name" value="FtsY"/>
    <property type="match status" value="1"/>
</dbReference>
<comment type="subcellular location">
    <subcellularLocation>
        <location evidence="9">Cell membrane</location>
        <topology evidence="9">Peripheral membrane protein</topology>
        <orientation evidence="9">Cytoplasmic side</orientation>
    </subcellularLocation>
    <subcellularLocation>
        <location evidence="9">Cytoplasm</location>
    </subcellularLocation>
</comment>
<dbReference type="PROSITE" id="PS00300">
    <property type="entry name" value="SRP54"/>
    <property type="match status" value="1"/>
</dbReference>
<dbReference type="Pfam" id="PF02881">
    <property type="entry name" value="SRP54_N"/>
    <property type="match status" value="1"/>
</dbReference>
<dbReference type="InterPro" id="IPR003593">
    <property type="entry name" value="AAA+_ATPase"/>
</dbReference>
<dbReference type="InterPro" id="IPR013822">
    <property type="entry name" value="Signal_recog_particl_SRP54_hlx"/>
</dbReference>
<keyword evidence="1 9" id="KW-1003">Cell membrane</keyword>
<evidence type="ECO:0000256" key="1">
    <source>
        <dbReference type="ARBA" id="ARBA00022475"/>
    </source>
</evidence>
<keyword evidence="2 9" id="KW-0963">Cytoplasm</keyword>
<dbReference type="GO" id="GO:0005886">
    <property type="term" value="C:plasma membrane"/>
    <property type="evidence" value="ECO:0007669"/>
    <property type="project" value="UniProtKB-SubCell"/>
</dbReference>
<reference evidence="11 12" key="1">
    <citation type="submission" date="2018-06" db="EMBL/GenBank/DDBJ databases">
        <authorList>
            <consortium name="Pathogen Informatics"/>
            <person name="Doyle S."/>
        </authorList>
    </citation>
    <scope>NUCLEOTIDE SEQUENCE [LARGE SCALE GENOMIC DNA]</scope>
    <source>
        <strain evidence="11 12">NCTC11388</strain>
    </source>
</reference>
<evidence type="ECO:0000256" key="9">
    <source>
        <dbReference type="HAMAP-Rule" id="MF_00920"/>
    </source>
</evidence>
<keyword evidence="4 9" id="KW-0378">Hydrolase</keyword>
<dbReference type="FunFam" id="3.40.50.300:FF:000053">
    <property type="entry name" value="Signal recognition particle receptor FtsY"/>
    <property type="match status" value="1"/>
</dbReference>
<keyword evidence="11" id="KW-0131">Cell cycle</keyword>
<evidence type="ECO:0000256" key="3">
    <source>
        <dbReference type="ARBA" id="ARBA00022741"/>
    </source>
</evidence>
<proteinExistence type="inferred from homology"/>
<dbReference type="Gene3D" id="3.40.50.300">
    <property type="entry name" value="P-loop containing nucleotide triphosphate hydrolases"/>
    <property type="match status" value="1"/>
</dbReference>
<name>A0A380C8M8_SPHSI</name>
<keyword evidence="11" id="KW-0132">Cell division</keyword>
<dbReference type="GO" id="GO:0003924">
    <property type="term" value="F:GTPase activity"/>
    <property type="evidence" value="ECO:0007669"/>
    <property type="project" value="UniProtKB-UniRule"/>
</dbReference>
<dbReference type="InterPro" id="IPR036225">
    <property type="entry name" value="SRP/SRP_N"/>
</dbReference>
<feature type="domain" description="SRP54-type proteins GTP-binding" evidence="10">
    <location>
        <begin position="293"/>
        <end position="306"/>
    </location>
</feature>
<dbReference type="InterPro" id="IPR027417">
    <property type="entry name" value="P-loop_NTPase"/>
</dbReference>
<evidence type="ECO:0000256" key="2">
    <source>
        <dbReference type="ARBA" id="ARBA00022490"/>
    </source>
</evidence>
<evidence type="ECO:0000256" key="4">
    <source>
        <dbReference type="ARBA" id="ARBA00022801"/>
    </source>
</evidence>
<dbReference type="GO" id="GO:0006614">
    <property type="term" value="P:SRP-dependent cotranslational protein targeting to membrane"/>
    <property type="evidence" value="ECO:0007669"/>
    <property type="project" value="InterPro"/>
</dbReference>
<keyword evidence="3 9" id="KW-0547">Nucleotide-binding</keyword>
<dbReference type="EMBL" id="UGYW01000002">
    <property type="protein sequence ID" value="SUJ15215.1"/>
    <property type="molecule type" value="Genomic_DNA"/>
</dbReference>
<dbReference type="InterPro" id="IPR000897">
    <property type="entry name" value="SRP54_GTPase_dom"/>
</dbReference>
<keyword evidence="5 9" id="KW-0342">GTP-binding</keyword>
<comment type="subunit">
    <text evidence="9">Part of the signal recognition particle protein translocation system, which is composed of SRP and FtsY.</text>
</comment>
<dbReference type="SUPFAM" id="SSF47364">
    <property type="entry name" value="Domain of the SRP/SRP receptor G-proteins"/>
    <property type="match status" value="1"/>
</dbReference>
<dbReference type="GO" id="GO:0051301">
    <property type="term" value="P:cell division"/>
    <property type="evidence" value="ECO:0007669"/>
    <property type="project" value="UniProtKB-KW"/>
</dbReference>
<feature type="binding site" evidence="9">
    <location>
        <begin position="208"/>
        <end position="212"/>
    </location>
    <ligand>
        <name>GTP</name>
        <dbReference type="ChEBI" id="CHEBI:37565"/>
    </ligand>
</feature>
<dbReference type="SMART" id="SM00962">
    <property type="entry name" value="SRP54"/>
    <property type="match status" value="1"/>
</dbReference>
<dbReference type="NCBIfam" id="TIGR00064">
    <property type="entry name" value="ftsY"/>
    <property type="match status" value="1"/>
</dbReference>
<gene>
    <name evidence="9 11" type="primary">ftsY</name>
    <name evidence="11" type="ORF">NCTC11388_02449</name>
</gene>
<dbReference type="SUPFAM" id="SSF52540">
    <property type="entry name" value="P-loop containing nucleoside triphosphate hydrolases"/>
    <property type="match status" value="1"/>
</dbReference>
<evidence type="ECO:0000256" key="5">
    <source>
        <dbReference type="ARBA" id="ARBA00023134"/>
    </source>
</evidence>
<comment type="similarity">
    <text evidence="9">Belongs to the GTP-binding SRP family. FtsY subfamily.</text>
</comment>
<evidence type="ECO:0000256" key="6">
    <source>
        <dbReference type="ARBA" id="ARBA00023136"/>
    </source>
</evidence>
<dbReference type="GO" id="GO:0005737">
    <property type="term" value="C:cytoplasm"/>
    <property type="evidence" value="ECO:0007669"/>
    <property type="project" value="UniProtKB-SubCell"/>
</dbReference>
<comment type="function">
    <text evidence="9">Involved in targeting and insertion of nascent membrane proteins into the cytoplasmic membrane. Acts as a receptor for the complex formed by the signal recognition particle (SRP) and the ribosome-nascent chain (RNC).</text>
</comment>
<dbReference type="GO" id="GO:0005047">
    <property type="term" value="F:signal recognition particle binding"/>
    <property type="evidence" value="ECO:0007669"/>
    <property type="project" value="TreeGrafter"/>
</dbReference>
<feature type="binding site" evidence="9">
    <location>
        <begin position="126"/>
        <end position="133"/>
    </location>
    <ligand>
        <name>GTP</name>
        <dbReference type="ChEBI" id="CHEBI:37565"/>
    </ligand>
</feature>
<evidence type="ECO:0000259" key="10">
    <source>
        <dbReference type="PROSITE" id="PS00300"/>
    </source>
</evidence>
<protein>
    <recommendedName>
        <fullName evidence="9">Signal recognition particle receptor FtsY</fullName>
        <shortName evidence="9">SRP receptor</shortName>
        <ecNumber evidence="9">3.6.5.4</ecNumber>
    </recommendedName>
</protein>
<keyword evidence="7 9" id="KW-0675">Receptor</keyword>
<dbReference type="Pfam" id="PF00448">
    <property type="entry name" value="SRP54"/>
    <property type="match status" value="1"/>
</dbReference>
<keyword evidence="6 9" id="KW-0472">Membrane</keyword>
<dbReference type="RefSeq" id="WP_002998405.1">
    <property type="nucleotide sequence ID" value="NZ_CP068082.1"/>
</dbReference>
<comment type="catalytic activity">
    <reaction evidence="8 9">
        <text>GTP + H2O = GDP + phosphate + H(+)</text>
        <dbReference type="Rhea" id="RHEA:19669"/>
        <dbReference type="ChEBI" id="CHEBI:15377"/>
        <dbReference type="ChEBI" id="CHEBI:15378"/>
        <dbReference type="ChEBI" id="CHEBI:37565"/>
        <dbReference type="ChEBI" id="CHEBI:43474"/>
        <dbReference type="ChEBI" id="CHEBI:58189"/>
        <dbReference type="EC" id="3.6.5.4"/>
    </reaction>
</comment>
<dbReference type="SMART" id="SM00963">
    <property type="entry name" value="SRP54_N"/>
    <property type="match status" value="1"/>
</dbReference>
<dbReference type="Proteomes" id="UP000254893">
    <property type="component" value="Unassembled WGS sequence"/>
</dbReference>
<evidence type="ECO:0000313" key="11">
    <source>
        <dbReference type="EMBL" id="SUJ15215.1"/>
    </source>
</evidence>
<dbReference type="CDD" id="cd17874">
    <property type="entry name" value="FtsY"/>
    <property type="match status" value="1"/>
</dbReference>
<dbReference type="GO" id="GO:0005525">
    <property type="term" value="F:GTP binding"/>
    <property type="evidence" value="ECO:0007669"/>
    <property type="project" value="UniProtKB-UniRule"/>
</dbReference>